<organism evidence="1 2">
    <name type="scientific">Dreissena polymorpha</name>
    <name type="common">Zebra mussel</name>
    <name type="synonym">Mytilus polymorpha</name>
    <dbReference type="NCBI Taxonomy" id="45954"/>
    <lineage>
        <taxon>Eukaryota</taxon>
        <taxon>Metazoa</taxon>
        <taxon>Spiralia</taxon>
        <taxon>Lophotrochozoa</taxon>
        <taxon>Mollusca</taxon>
        <taxon>Bivalvia</taxon>
        <taxon>Autobranchia</taxon>
        <taxon>Heteroconchia</taxon>
        <taxon>Euheterodonta</taxon>
        <taxon>Imparidentia</taxon>
        <taxon>Neoheterodontei</taxon>
        <taxon>Myida</taxon>
        <taxon>Dreissenoidea</taxon>
        <taxon>Dreissenidae</taxon>
        <taxon>Dreissena</taxon>
    </lineage>
</organism>
<dbReference type="Proteomes" id="UP000828390">
    <property type="component" value="Unassembled WGS sequence"/>
</dbReference>
<reference evidence="1" key="1">
    <citation type="journal article" date="2019" name="bioRxiv">
        <title>The Genome of the Zebra Mussel, Dreissena polymorpha: A Resource for Invasive Species Research.</title>
        <authorList>
            <person name="McCartney M.A."/>
            <person name="Auch B."/>
            <person name="Kono T."/>
            <person name="Mallez S."/>
            <person name="Zhang Y."/>
            <person name="Obille A."/>
            <person name="Becker A."/>
            <person name="Abrahante J.E."/>
            <person name="Garbe J."/>
            <person name="Badalamenti J.P."/>
            <person name="Herman A."/>
            <person name="Mangelson H."/>
            <person name="Liachko I."/>
            <person name="Sullivan S."/>
            <person name="Sone E.D."/>
            <person name="Koren S."/>
            <person name="Silverstein K.A.T."/>
            <person name="Beckman K.B."/>
            <person name="Gohl D.M."/>
        </authorList>
    </citation>
    <scope>NUCLEOTIDE SEQUENCE</scope>
    <source>
        <strain evidence="1">Duluth1</strain>
        <tissue evidence="1">Whole animal</tissue>
    </source>
</reference>
<evidence type="ECO:0000313" key="2">
    <source>
        <dbReference type="Proteomes" id="UP000828390"/>
    </source>
</evidence>
<dbReference type="AlphaFoldDB" id="A0A9D4JRM1"/>
<dbReference type="EMBL" id="JAIWYP010000005">
    <property type="protein sequence ID" value="KAH3818238.1"/>
    <property type="molecule type" value="Genomic_DNA"/>
</dbReference>
<accession>A0A9D4JRM1</accession>
<proteinExistence type="predicted"/>
<comment type="caution">
    <text evidence="1">The sequence shown here is derived from an EMBL/GenBank/DDBJ whole genome shotgun (WGS) entry which is preliminary data.</text>
</comment>
<name>A0A9D4JRM1_DREPO</name>
<evidence type="ECO:0000313" key="1">
    <source>
        <dbReference type="EMBL" id="KAH3818238.1"/>
    </source>
</evidence>
<protein>
    <submittedName>
        <fullName evidence="1">Uncharacterized protein</fullName>
    </submittedName>
</protein>
<reference evidence="1" key="2">
    <citation type="submission" date="2020-11" db="EMBL/GenBank/DDBJ databases">
        <authorList>
            <person name="McCartney M.A."/>
            <person name="Auch B."/>
            <person name="Kono T."/>
            <person name="Mallez S."/>
            <person name="Becker A."/>
            <person name="Gohl D.M."/>
            <person name="Silverstein K.A.T."/>
            <person name="Koren S."/>
            <person name="Bechman K.B."/>
            <person name="Herman A."/>
            <person name="Abrahante J.E."/>
            <person name="Garbe J."/>
        </authorList>
    </citation>
    <scope>NUCLEOTIDE SEQUENCE</scope>
    <source>
        <strain evidence="1">Duluth1</strain>
        <tissue evidence="1">Whole animal</tissue>
    </source>
</reference>
<gene>
    <name evidence="1" type="ORF">DPMN_119839</name>
</gene>
<sequence>MDRETVLLSTATHSRDEEKNVKPVVRFTNRTYCSCKKDDLLSRNKNKADMSVLISTALT</sequence>
<keyword evidence="2" id="KW-1185">Reference proteome</keyword>